<accession>A0A915E1T7</accession>
<sequence>MSNYNYYRDREDNPQKSMLPVAKFEARTPVSNRNEFPRASIPANSTTARSNRMAEPSRNSVASGFAAEPAWHLGQVWLCETVWPLGPCLAV</sequence>
<dbReference type="WBParaSite" id="jg25567">
    <property type="protein sequence ID" value="jg25567"/>
    <property type="gene ID" value="jg25567"/>
</dbReference>
<dbReference type="Proteomes" id="UP000887574">
    <property type="component" value="Unplaced"/>
</dbReference>
<keyword evidence="2" id="KW-1185">Reference proteome</keyword>
<name>A0A915E1T7_9BILA</name>
<proteinExistence type="predicted"/>
<reference evidence="3" key="1">
    <citation type="submission" date="2022-11" db="UniProtKB">
        <authorList>
            <consortium name="WormBaseParasite"/>
        </authorList>
    </citation>
    <scope>IDENTIFICATION</scope>
</reference>
<evidence type="ECO:0000313" key="2">
    <source>
        <dbReference type="Proteomes" id="UP000887574"/>
    </source>
</evidence>
<feature type="region of interest" description="Disordered" evidence="1">
    <location>
        <begin position="33"/>
        <end position="56"/>
    </location>
</feature>
<organism evidence="2 3">
    <name type="scientific">Ditylenchus dipsaci</name>
    <dbReference type="NCBI Taxonomy" id="166011"/>
    <lineage>
        <taxon>Eukaryota</taxon>
        <taxon>Metazoa</taxon>
        <taxon>Ecdysozoa</taxon>
        <taxon>Nematoda</taxon>
        <taxon>Chromadorea</taxon>
        <taxon>Rhabditida</taxon>
        <taxon>Tylenchina</taxon>
        <taxon>Tylenchomorpha</taxon>
        <taxon>Sphaerularioidea</taxon>
        <taxon>Anguinidae</taxon>
        <taxon>Anguininae</taxon>
        <taxon>Ditylenchus</taxon>
    </lineage>
</organism>
<dbReference type="AlphaFoldDB" id="A0A915E1T7"/>
<protein>
    <submittedName>
        <fullName evidence="3">Uncharacterized protein</fullName>
    </submittedName>
</protein>
<evidence type="ECO:0000256" key="1">
    <source>
        <dbReference type="SAM" id="MobiDB-lite"/>
    </source>
</evidence>
<evidence type="ECO:0000313" key="3">
    <source>
        <dbReference type="WBParaSite" id="jg25567"/>
    </source>
</evidence>